<keyword evidence="1" id="KW-0472">Membrane</keyword>
<dbReference type="PANTHER" id="PTHR31061:SF34">
    <property type="entry name" value="HEPARAN-ALPHA-GLUCOSAMINIDE N-ACETYLTRANSFERASE"/>
    <property type="match status" value="1"/>
</dbReference>
<dbReference type="Proteomes" id="UP000324632">
    <property type="component" value="Chromosome 8"/>
</dbReference>
<keyword evidence="2" id="KW-0808">Transferase</keyword>
<sequence>MCRLPSILRSISFTHITLLASTSSDKHDYSLAGLITRLQSRSGRFLTSTCVCVSTATISLYYYCMNINLLFTPERWDKQHNIQKLSCIPTQLRCRVISWSWLRIPGVLQRLGFTYFVLALMQTFSTHREIPLKVHHWWNPVQDVVLYWPEWLFIALLEIVWLCVTFFMPVPNCPTGYLGAGGIGDDGLYSNCTGGAAAYIDRWLLGDKIYWHPSCKVLYRTTEPFDPEGVLGTINSIVMGFFGMQAGKILLFFRERNRSVLTRFLAWALILGISAAILSKCTRDEGFIPVNKNLWSLSYVTCMGFMSFVLLGVMYFVMDIKKWWGGQPFIYPGMNSIFVYVGHSLLGFYFPFSWETRFHDSHWEKLFQNLWGTSLWVFIAYLLYRKRFFLKI</sequence>
<organism evidence="2 3">
    <name type="scientific">Triplophysa tibetana</name>
    <dbReference type="NCBI Taxonomy" id="1572043"/>
    <lineage>
        <taxon>Eukaryota</taxon>
        <taxon>Metazoa</taxon>
        <taxon>Chordata</taxon>
        <taxon>Craniata</taxon>
        <taxon>Vertebrata</taxon>
        <taxon>Euteleostomi</taxon>
        <taxon>Actinopterygii</taxon>
        <taxon>Neopterygii</taxon>
        <taxon>Teleostei</taxon>
        <taxon>Ostariophysi</taxon>
        <taxon>Cypriniformes</taxon>
        <taxon>Nemacheilidae</taxon>
        <taxon>Triplophysa</taxon>
    </lineage>
</organism>
<feature type="transmembrane region" description="Helical" evidence="1">
    <location>
        <begin position="260"/>
        <end position="278"/>
    </location>
</feature>
<accession>A0A5A9PAB9</accession>
<keyword evidence="3" id="KW-1185">Reference proteome</keyword>
<dbReference type="AlphaFoldDB" id="A0A5A9PAB9"/>
<feature type="transmembrane region" description="Helical" evidence="1">
    <location>
        <begin position="366"/>
        <end position="384"/>
    </location>
</feature>
<dbReference type="PANTHER" id="PTHR31061">
    <property type="entry name" value="LD22376P"/>
    <property type="match status" value="1"/>
</dbReference>
<reference evidence="2 3" key="1">
    <citation type="journal article" date="2019" name="Mol. Ecol. Resour.">
        <title>Chromosome-level genome assembly of Triplophysa tibetana, a fish adapted to the harsh high-altitude environment of the Tibetan Plateau.</title>
        <authorList>
            <person name="Yang X."/>
            <person name="Liu H."/>
            <person name="Ma Z."/>
            <person name="Zou Y."/>
            <person name="Zou M."/>
            <person name="Mao Y."/>
            <person name="Li X."/>
            <person name="Wang H."/>
            <person name="Chen T."/>
            <person name="Wang W."/>
            <person name="Yang R."/>
        </authorList>
    </citation>
    <scope>NUCLEOTIDE SEQUENCE [LARGE SCALE GENOMIC DNA]</scope>
    <source>
        <strain evidence="2">TTIB1903HZAU</strain>
        <tissue evidence="2">Muscle</tissue>
    </source>
</reference>
<name>A0A5A9PAB9_9TELE</name>
<keyword evidence="1" id="KW-1133">Transmembrane helix</keyword>
<feature type="transmembrane region" description="Helical" evidence="1">
    <location>
        <begin position="298"/>
        <end position="317"/>
    </location>
</feature>
<feature type="transmembrane region" description="Helical" evidence="1">
    <location>
        <begin position="230"/>
        <end position="253"/>
    </location>
</feature>
<evidence type="ECO:0000313" key="3">
    <source>
        <dbReference type="Proteomes" id="UP000324632"/>
    </source>
</evidence>
<keyword evidence="1" id="KW-0812">Transmembrane</keyword>
<evidence type="ECO:0000313" key="2">
    <source>
        <dbReference type="EMBL" id="KAA0717969.1"/>
    </source>
</evidence>
<protein>
    <submittedName>
        <fullName evidence="2">Heparan-alpha-glucosaminide N-acetyltransferase</fullName>
    </submittedName>
</protein>
<feature type="transmembrane region" description="Helical" evidence="1">
    <location>
        <begin position="329"/>
        <end position="354"/>
    </location>
</feature>
<feature type="transmembrane region" description="Helical" evidence="1">
    <location>
        <begin position="145"/>
        <end position="168"/>
    </location>
</feature>
<proteinExistence type="predicted"/>
<dbReference type="EMBL" id="SOYY01000008">
    <property type="protein sequence ID" value="KAA0717969.1"/>
    <property type="molecule type" value="Genomic_DNA"/>
</dbReference>
<dbReference type="GO" id="GO:0016740">
    <property type="term" value="F:transferase activity"/>
    <property type="evidence" value="ECO:0007669"/>
    <property type="project" value="UniProtKB-KW"/>
</dbReference>
<comment type="caution">
    <text evidence="2">The sequence shown here is derived from an EMBL/GenBank/DDBJ whole genome shotgun (WGS) entry which is preliminary data.</text>
</comment>
<evidence type="ECO:0000256" key="1">
    <source>
        <dbReference type="SAM" id="Phobius"/>
    </source>
</evidence>
<gene>
    <name evidence="2" type="ORF">E1301_Tti001437</name>
</gene>